<name>A0A2G5SAJ1_9PELO</name>
<dbReference type="EMBL" id="PDUG01000029">
    <property type="protein sequence ID" value="PIC12067.1"/>
    <property type="molecule type" value="Genomic_DNA"/>
</dbReference>
<dbReference type="Proteomes" id="UP000230233">
    <property type="component" value="Unassembled WGS sequence"/>
</dbReference>
<feature type="compositionally biased region" description="Basic and acidic residues" evidence="1">
    <location>
        <begin position="164"/>
        <end position="176"/>
    </location>
</feature>
<dbReference type="AlphaFoldDB" id="A0A2G5SAJ1"/>
<feature type="compositionally biased region" description="Low complexity" evidence="1">
    <location>
        <begin position="115"/>
        <end position="143"/>
    </location>
</feature>
<feature type="compositionally biased region" description="Low complexity" evidence="1">
    <location>
        <begin position="66"/>
        <end position="99"/>
    </location>
</feature>
<organism evidence="2 3">
    <name type="scientific">Caenorhabditis nigoni</name>
    <dbReference type="NCBI Taxonomy" id="1611254"/>
    <lineage>
        <taxon>Eukaryota</taxon>
        <taxon>Metazoa</taxon>
        <taxon>Ecdysozoa</taxon>
        <taxon>Nematoda</taxon>
        <taxon>Chromadorea</taxon>
        <taxon>Rhabditida</taxon>
        <taxon>Rhabditina</taxon>
        <taxon>Rhabditomorpha</taxon>
        <taxon>Rhabditoidea</taxon>
        <taxon>Rhabditidae</taxon>
        <taxon>Peloderinae</taxon>
        <taxon>Caenorhabditis</taxon>
    </lineage>
</organism>
<proteinExistence type="predicted"/>
<evidence type="ECO:0000256" key="1">
    <source>
        <dbReference type="SAM" id="MobiDB-lite"/>
    </source>
</evidence>
<feature type="region of interest" description="Disordered" evidence="1">
    <location>
        <begin position="1"/>
        <end position="176"/>
    </location>
</feature>
<protein>
    <submittedName>
        <fullName evidence="2">Uncharacterized protein</fullName>
    </submittedName>
</protein>
<sequence>MEHPAPSQNPDPPAQNEPEEDVVEYEPVIMTFYAPDTSDEPPEGPPIPVRLAPVPLAPVAPPAPQHPVHLVSSDSSSTDSSSSDSSSSSSSSDSDSSPPVRRRRIIPPRNAAHQVYDVSSESSSDSSSESDYSSDSDVVVVDVIINGPPGIRRNARDAPQGRAPDGEAQHQEAHRD</sequence>
<keyword evidence="3" id="KW-1185">Reference proteome</keyword>
<dbReference type="OrthoDB" id="10617105at2759"/>
<evidence type="ECO:0000313" key="2">
    <source>
        <dbReference type="EMBL" id="PIC12067.1"/>
    </source>
</evidence>
<gene>
    <name evidence="2" type="ORF">B9Z55_028685</name>
</gene>
<comment type="caution">
    <text evidence="2">The sequence shown here is derived from an EMBL/GenBank/DDBJ whole genome shotgun (WGS) entry which is preliminary data.</text>
</comment>
<evidence type="ECO:0000313" key="3">
    <source>
        <dbReference type="Proteomes" id="UP000230233"/>
    </source>
</evidence>
<reference evidence="3" key="1">
    <citation type="submission" date="2017-10" db="EMBL/GenBank/DDBJ databases">
        <title>Rapid genome shrinkage in a self-fertile nematode reveals novel sperm competition proteins.</title>
        <authorList>
            <person name="Yin D."/>
            <person name="Schwarz E.M."/>
            <person name="Thomas C.G."/>
            <person name="Felde R.L."/>
            <person name="Korf I.F."/>
            <person name="Cutter A.D."/>
            <person name="Schartner C.M."/>
            <person name="Ralston E.J."/>
            <person name="Meyer B.J."/>
            <person name="Haag E.S."/>
        </authorList>
    </citation>
    <scope>NUCLEOTIDE SEQUENCE [LARGE SCALE GENOMIC DNA]</scope>
    <source>
        <strain evidence="3">JU1422</strain>
    </source>
</reference>
<feature type="compositionally biased region" description="Pro residues" evidence="1">
    <location>
        <begin position="55"/>
        <end position="65"/>
    </location>
</feature>
<accession>A0A2G5SAJ1</accession>